<feature type="compositionally biased region" description="Acidic residues" evidence="1">
    <location>
        <begin position="1"/>
        <end position="10"/>
    </location>
</feature>
<keyword evidence="3" id="KW-1185">Reference proteome</keyword>
<gene>
    <name evidence="2" type="ORF">EHS24_005366</name>
</gene>
<comment type="caution">
    <text evidence="2">The sequence shown here is derived from an EMBL/GenBank/DDBJ whole genome shotgun (WGS) entry which is preliminary data.</text>
</comment>
<feature type="compositionally biased region" description="Basic and acidic residues" evidence="1">
    <location>
        <begin position="22"/>
        <end position="34"/>
    </location>
</feature>
<dbReference type="EMBL" id="RSCE01000021">
    <property type="protein sequence ID" value="RSH76788.1"/>
    <property type="molecule type" value="Genomic_DNA"/>
</dbReference>
<dbReference type="GeneID" id="39589909"/>
<evidence type="ECO:0000256" key="1">
    <source>
        <dbReference type="SAM" id="MobiDB-lite"/>
    </source>
</evidence>
<evidence type="ECO:0000313" key="3">
    <source>
        <dbReference type="Proteomes" id="UP000279236"/>
    </source>
</evidence>
<evidence type="ECO:0000313" key="2">
    <source>
        <dbReference type="EMBL" id="RSH76788.1"/>
    </source>
</evidence>
<reference evidence="2 3" key="1">
    <citation type="submission" date="2018-11" db="EMBL/GenBank/DDBJ databases">
        <title>Genome sequence of Apiotrichum porosum DSM 27194.</title>
        <authorList>
            <person name="Aliyu H."/>
            <person name="Gorte O."/>
            <person name="Ochsenreither K."/>
        </authorList>
    </citation>
    <scope>NUCLEOTIDE SEQUENCE [LARGE SCALE GENOMIC DNA]</scope>
    <source>
        <strain evidence="2 3">DSM 27194</strain>
    </source>
</reference>
<dbReference type="RefSeq" id="XP_028471935.1">
    <property type="nucleotide sequence ID" value="XM_028620893.1"/>
</dbReference>
<proteinExistence type="predicted"/>
<organism evidence="2 3">
    <name type="scientific">Apiotrichum porosum</name>
    <dbReference type="NCBI Taxonomy" id="105984"/>
    <lineage>
        <taxon>Eukaryota</taxon>
        <taxon>Fungi</taxon>
        <taxon>Dikarya</taxon>
        <taxon>Basidiomycota</taxon>
        <taxon>Agaricomycotina</taxon>
        <taxon>Tremellomycetes</taxon>
        <taxon>Trichosporonales</taxon>
        <taxon>Trichosporonaceae</taxon>
        <taxon>Apiotrichum</taxon>
    </lineage>
</organism>
<sequence>MNEDDSDEDEPQLRRVPASPGKRNEWEKERDAARAKVKTMAVNGGPFKWPPSPPQPSERCGEQSGERIANITANNRHALELKKYKAVCEWETAIITCSNENFEGFRPIPPHQVDFGIVDVESWQENVLALLSAEEAAMDVEPQEDADEDLNFADIDEWLAHMDLHADSFEEAHRNRVPTARRGRKRE</sequence>
<feature type="region of interest" description="Disordered" evidence="1">
    <location>
        <begin position="1"/>
        <end position="63"/>
    </location>
</feature>
<dbReference type="Proteomes" id="UP000279236">
    <property type="component" value="Unassembled WGS sequence"/>
</dbReference>
<name>A0A427XD85_9TREE</name>
<dbReference type="AlphaFoldDB" id="A0A427XD85"/>
<accession>A0A427XD85</accession>
<protein>
    <submittedName>
        <fullName evidence="2">Uncharacterized protein</fullName>
    </submittedName>
</protein>